<dbReference type="InterPro" id="IPR004090">
    <property type="entry name" value="Chemotax_Me-accpt_rcpt"/>
</dbReference>
<evidence type="ECO:0000256" key="4">
    <source>
        <dbReference type="SAM" id="MobiDB-lite"/>
    </source>
</evidence>
<dbReference type="Pfam" id="PF00015">
    <property type="entry name" value="MCPsignal"/>
    <property type="match status" value="1"/>
</dbReference>
<comment type="caution">
    <text evidence="7">The sequence shown here is derived from an EMBL/GenBank/DDBJ whole genome shotgun (WGS) entry which is preliminary data.</text>
</comment>
<dbReference type="SMART" id="SM00283">
    <property type="entry name" value="MA"/>
    <property type="match status" value="1"/>
</dbReference>
<feature type="compositionally biased region" description="Low complexity" evidence="4">
    <location>
        <begin position="237"/>
        <end position="249"/>
    </location>
</feature>
<dbReference type="InterPro" id="IPR004089">
    <property type="entry name" value="MCPsignal_dom"/>
</dbReference>
<keyword evidence="1" id="KW-0488">Methylation</keyword>
<keyword evidence="8" id="KW-1185">Reference proteome</keyword>
<evidence type="ECO:0000313" key="8">
    <source>
        <dbReference type="Proteomes" id="UP000075320"/>
    </source>
</evidence>
<dbReference type="GO" id="GO:0007165">
    <property type="term" value="P:signal transduction"/>
    <property type="evidence" value="ECO:0007669"/>
    <property type="project" value="UniProtKB-KW"/>
</dbReference>
<gene>
    <name evidence="7" type="ORF">AZI86_13350</name>
</gene>
<dbReference type="PANTHER" id="PTHR43531:SF14">
    <property type="entry name" value="METHYL-ACCEPTING CHEMOTAXIS PROTEIN I-RELATED"/>
    <property type="match status" value="1"/>
</dbReference>
<evidence type="ECO:0000256" key="5">
    <source>
        <dbReference type="SAM" id="Phobius"/>
    </source>
</evidence>
<feature type="transmembrane region" description="Helical" evidence="5">
    <location>
        <begin position="12"/>
        <end position="32"/>
    </location>
</feature>
<feature type="region of interest" description="Disordered" evidence="4">
    <location>
        <begin position="237"/>
        <end position="256"/>
    </location>
</feature>
<organism evidence="7 8">
    <name type="scientific">Bdellovibrio bacteriovorus</name>
    <dbReference type="NCBI Taxonomy" id="959"/>
    <lineage>
        <taxon>Bacteria</taxon>
        <taxon>Pseudomonadati</taxon>
        <taxon>Bdellovibrionota</taxon>
        <taxon>Bdellovibrionia</taxon>
        <taxon>Bdellovibrionales</taxon>
        <taxon>Pseudobdellovibrionaceae</taxon>
        <taxon>Bdellovibrio</taxon>
    </lineage>
</organism>
<comment type="similarity">
    <text evidence="2">Belongs to the methyl-accepting chemotaxis (MCP) protein family.</text>
</comment>
<dbReference type="InterPro" id="IPR051310">
    <property type="entry name" value="MCP_chemotaxis"/>
</dbReference>
<dbReference type="AlphaFoldDB" id="A0A150WJE5"/>
<evidence type="ECO:0000313" key="7">
    <source>
        <dbReference type="EMBL" id="KYG63804.1"/>
    </source>
</evidence>
<keyword evidence="5" id="KW-1133">Transmembrane helix</keyword>
<evidence type="ECO:0000259" key="6">
    <source>
        <dbReference type="PROSITE" id="PS50111"/>
    </source>
</evidence>
<dbReference type="InterPro" id="IPR024478">
    <property type="entry name" value="HlyB_4HB_MCP"/>
</dbReference>
<dbReference type="Pfam" id="PF12729">
    <property type="entry name" value="4HB_MCP_1"/>
    <property type="match status" value="1"/>
</dbReference>
<keyword evidence="3" id="KW-0807">Transducer</keyword>
<dbReference type="PRINTS" id="PR00260">
    <property type="entry name" value="CHEMTRNSDUCR"/>
</dbReference>
<feature type="domain" description="Methyl-accepting transducer" evidence="6">
    <location>
        <begin position="226"/>
        <end position="455"/>
    </location>
</feature>
<evidence type="ECO:0000256" key="2">
    <source>
        <dbReference type="ARBA" id="ARBA00029447"/>
    </source>
</evidence>
<sequence length="496" mass="52525">MFSSLSLSKKLILGFLVISVFVVAMGGIGLYAGKKLNSSMRNLNDNNLIPVADIGNANMAAIYHNRALYDLLSSRPEEVPPVLEGITKYEKRMKELLDKYRKTFLTQKEIELLNKFDQSWPKYEHDAMAAIAFFKDGKIDEASKIVNNEATESFQIVDDLLSEILDFNVELAARTNQEGEDLYSELSKVMMGGMGLSVFLSVGLGLLIARNLSRALGHVAGELTTAAAQTAAASEELSSASQQVSSGTTESASSLEETVAAVEELSSVVNNNAKNARNAAQLAKAGAGNAAAGNEGMKKLIGSMTEISESSKKVEDIIGVIDDISFQINLLALNAAVEAARAGEHGKGFAVVADAVRTLAQKSATAAKDISQLIVESTDKTKVGSELASQMAQSLSDLVLSIEKSATINEEIALASEEQATGISQISKAMQTLDASTQQNAASAEEIAASAEEMSAQALTLQQMVVNLKTIVEGRKAGSIAGQTVHHSDEQAKSAA</sequence>
<keyword evidence="5" id="KW-0812">Transmembrane</keyword>
<dbReference type="Proteomes" id="UP000075320">
    <property type="component" value="Unassembled WGS sequence"/>
</dbReference>
<dbReference type="GO" id="GO:0006935">
    <property type="term" value="P:chemotaxis"/>
    <property type="evidence" value="ECO:0007669"/>
    <property type="project" value="InterPro"/>
</dbReference>
<accession>A0A150WJE5</accession>
<proteinExistence type="inferred from homology"/>
<evidence type="ECO:0000256" key="3">
    <source>
        <dbReference type="PROSITE-ProRule" id="PRU00284"/>
    </source>
</evidence>
<dbReference type="PROSITE" id="PS50111">
    <property type="entry name" value="CHEMOTAXIS_TRANSDUC_2"/>
    <property type="match status" value="1"/>
</dbReference>
<dbReference type="GO" id="GO:0004888">
    <property type="term" value="F:transmembrane signaling receptor activity"/>
    <property type="evidence" value="ECO:0007669"/>
    <property type="project" value="InterPro"/>
</dbReference>
<protein>
    <recommendedName>
        <fullName evidence="6">Methyl-accepting transducer domain-containing protein</fullName>
    </recommendedName>
</protein>
<evidence type="ECO:0000256" key="1">
    <source>
        <dbReference type="ARBA" id="ARBA00022481"/>
    </source>
</evidence>
<dbReference type="OrthoDB" id="5287663at2"/>
<dbReference type="PANTHER" id="PTHR43531">
    <property type="entry name" value="PROTEIN ICFG"/>
    <property type="match status" value="1"/>
</dbReference>
<dbReference type="Gene3D" id="1.10.287.950">
    <property type="entry name" value="Methyl-accepting chemotaxis protein"/>
    <property type="match status" value="1"/>
</dbReference>
<name>A0A150WJE5_BDEBC</name>
<dbReference type="SUPFAM" id="SSF58104">
    <property type="entry name" value="Methyl-accepting chemotaxis protein (MCP) signaling domain"/>
    <property type="match status" value="1"/>
</dbReference>
<dbReference type="GO" id="GO:0005886">
    <property type="term" value="C:plasma membrane"/>
    <property type="evidence" value="ECO:0007669"/>
    <property type="project" value="TreeGrafter"/>
</dbReference>
<reference evidence="7 8" key="1">
    <citation type="submission" date="2016-03" db="EMBL/GenBank/DDBJ databases">
        <authorList>
            <person name="Ploux O."/>
        </authorList>
    </citation>
    <scope>NUCLEOTIDE SEQUENCE [LARGE SCALE GENOMIC DNA]</scope>
    <source>
        <strain evidence="7 8">R0</strain>
    </source>
</reference>
<dbReference type="EMBL" id="LUKE01000003">
    <property type="protein sequence ID" value="KYG63804.1"/>
    <property type="molecule type" value="Genomic_DNA"/>
</dbReference>
<keyword evidence="5" id="KW-0472">Membrane</keyword>
<dbReference type="RefSeq" id="WP_061835698.1">
    <property type="nucleotide sequence ID" value="NZ_LUKE01000003.1"/>
</dbReference>